<keyword evidence="2" id="KW-1185">Reference proteome</keyword>
<dbReference type="Proteomes" id="UP000321558">
    <property type="component" value="Unassembled WGS sequence"/>
</dbReference>
<accession>A0A511ZED4</accession>
<reference evidence="1 2" key="1">
    <citation type="submission" date="2019-07" db="EMBL/GenBank/DDBJ databases">
        <title>Whole genome shotgun sequence of Oceanobacillus sojae NBRC 105379.</title>
        <authorList>
            <person name="Hosoyama A."/>
            <person name="Uohara A."/>
            <person name="Ohji S."/>
            <person name="Ichikawa N."/>
        </authorList>
    </citation>
    <scope>NUCLEOTIDE SEQUENCE [LARGE SCALE GENOMIC DNA]</scope>
    <source>
        <strain evidence="1 2">NBRC 105379</strain>
    </source>
</reference>
<comment type="caution">
    <text evidence="1">The sequence shown here is derived from an EMBL/GenBank/DDBJ whole genome shotgun (WGS) entry which is preliminary data.</text>
</comment>
<evidence type="ECO:0000313" key="2">
    <source>
        <dbReference type="Proteomes" id="UP000321558"/>
    </source>
</evidence>
<dbReference type="AlphaFoldDB" id="A0A511ZED4"/>
<gene>
    <name evidence="1" type="ORF">OSO01_05100</name>
</gene>
<name>A0A511ZED4_9BACI</name>
<protein>
    <submittedName>
        <fullName evidence="1">Uncharacterized protein</fullName>
    </submittedName>
</protein>
<dbReference type="RefSeq" id="WP_186813522.1">
    <property type="nucleotide sequence ID" value="NZ_BJYM01000002.1"/>
</dbReference>
<proteinExistence type="predicted"/>
<sequence length="52" mass="5789">MDFLLSFIAFILPFIILFFVVAAGVKRGIDSSETGKAILRGMVEQENAKKKK</sequence>
<organism evidence="1 2">
    <name type="scientific">Oceanobacillus sojae</name>
    <dbReference type="NCBI Taxonomy" id="582851"/>
    <lineage>
        <taxon>Bacteria</taxon>
        <taxon>Bacillati</taxon>
        <taxon>Bacillota</taxon>
        <taxon>Bacilli</taxon>
        <taxon>Bacillales</taxon>
        <taxon>Bacillaceae</taxon>
        <taxon>Oceanobacillus</taxon>
    </lineage>
</organism>
<dbReference type="EMBL" id="BJYM01000002">
    <property type="protein sequence ID" value="GEN85771.1"/>
    <property type="molecule type" value="Genomic_DNA"/>
</dbReference>
<evidence type="ECO:0000313" key="1">
    <source>
        <dbReference type="EMBL" id="GEN85771.1"/>
    </source>
</evidence>